<keyword evidence="18 22" id="KW-0472">Membrane</keyword>
<evidence type="ECO:0000256" key="9">
    <source>
        <dbReference type="ARBA" id="ARBA00022516"/>
    </source>
</evidence>
<dbReference type="InterPro" id="IPR002293">
    <property type="entry name" value="AA/rel_permease1"/>
</dbReference>
<dbReference type="Gene3D" id="1.20.1740.10">
    <property type="entry name" value="Amino acid/polyamine transporter I"/>
    <property type="match status" value="1"/>
</dbReference>
<evidence type="ECO:0000256" key="22">
    <source>
        <dbReference type="SAM" id="Phobius"/>
    </source>
</evidence>
<evidence type="ECO:0000256" key="11">
    <source>
        <dbReference type="ARBA" id="ARBA00022692"/>
    </source>
</evidence>
<evidence type="ECO:0000256" key="10">
    <source>
        <dbReference type="ARBA" id="ARBA00022679"/>
    </source>
</evidence>
<dbReference type="PANTHER" id="PTHR13619">
    <property type="entry name" value="PHOSPHATIDATE CYTIDYLYLTRANSFERASE, MITOCHONDRIAL"/>
    <property type="match status" value="1"/>
</dbReference>
<comment type="subcellular location">
    <subcellularLocation>
        <location evidence="2">Membrane</location>
        <topology evidence="2">Multi-pass membrane protein</topology>
    </subcellularLocation>
    <subcellularLocation>
        <location evidence="3">Mitochondrion inner membrane</location>
        <topology evidence="3">Peripheral membrane protein</topology>
        <orientation evidence="3">Matrix side</orientation>
    </subcellularLocation>
</comment>
<feature type="transmembrane region" description="Helical" evidence="22">
    <location>
        <begin position="353"/>
        <end position="375"/>
    </location>
</feature>
<dbReference type="EMBL" id="JACGWL010000007">
    <property type="protein sequence ID" value="KAK4399564.1"/>
    <property type="molecule type" value="Genomic_DNA"/>
</dbReference>
<keyword evidence="15 22" id="KW-1133">Transmembrane helix</keyword>
<evidence type="ECO:0000256" key="5">
    <source>
        <dbReference type="ARBA" id="ARBA00005189"/>
    </source>
</evidence>
<keyword evidence="10" id="KW-0808">Transferase</keyword>
<evidence type="ECO:0000313" key="24">
    <source>
        <dbReference type="Proteomes" id="UP001289374"/>
    </source>
</evidence>
<keyword evidence="17" id="KW-0496">Mitochondrion</keyword>
<evidence type="ECO:0000256" key="19">
    <source>
        <dbReference type="ARBA" id="ARBA00023209"/>
    </source>
</evidence>
<keyword evidence="14" id="KW-0460">Magnesium</keyword>
<dbReference type="Proteomes" id="UP001289374">
    <property type="component" value="Unassembled WGS sequence"/>
</dbReference>
<comment type="pathway">
    <text evidence="4">Phospholipid metabolism; CDP-diacylglycerol biosynthesis; CDP-diacylglycerol from sn-glycerol 3-phosphate: step 3/3.</text>
</comment>
<dbReference type="GO" id="GO:0004605">
    <property type="term" value="F:phosphatidate cytidylyltransferase activity"/>
    <property type="evidence" value="ECO:0007669"/>
    <property type="project" value="UniProtKB-EC"/>
</dbReference>
<keyword evidence="13" id="KW-0999">Mitochondrion inner membrane</keyword>
<evidence type="ECO:0000256" key="3">
    <source>
        <dbReference type="ARBA" id="ARBA00004443"/>
    </source>
</evidence>
<dbReference type="GO" id="GO:0016024">
    <property type="term" value="P:CDP-diacylglycerol biosynthetic process"/>
    <property type="evidence" value="ECO:0007669"/>
    <property type="project" value="TreeGrafter"/>
</dbReference>
<keyword evidence="11 22" id="KW-0812">Transmembrane</keyword>
<dbReference type="AlphaFoldDB" id="A0AAE1WTV8"/>
<evidence type="ECO:0000256" key="17">
    <source>
        <dbReference type="ARBA" id="ARBA00023128"/>
    </source>
</evidence>
<comment type="similarity">
    <text evidence="6">Belongs to the TAM41 family.</text>
</comment>
<dbReference type="GO" id="GO:0005743">
    <property type="term" value="C:mitochondrial inner membrane"/>
    <property type="evidence" value="ECO:0007669"/>
    <property type="project" value="UniProtKB-SubCell"/>
</dbReference>
<accession>A0AAE1WTV8</accession>
<protein>
    <recommendedName>
        <fullName evidence="8">Phosphatidate cytidylyltransferase, mitochondrial</fullName>
        <ecNumber evidence="7">2.7.7.41</ecNumber>
    </recommendedName>
    <alternativeName>
        <fullName evidence="21">CDP-diacylglycerol synthase</fullName>
    </alternativeName>
</protein>
<reference evidence="23" key="2">
    <citation type="journal article" date="2024" name="Plant">
        <title>Genomic evolution and insights into agronomic trait innovations of Sesamum species.</title>
        <authorList>
            <person name="Miao H."/>
            <person name="Wang L."/>
            <person name="Qu L."/>
            <person name="Liu H."/>
            <person name="Sun Y."/>
            <person name="Le M."/>
            <person name="Wang Q."/>
            <person name="Wei S."/>
            <person name="Zheng Y."/>
            <person name="Lin W."/>
            <person name="Duan Y."/>
            <person name="Cao H."/>
            <person name="Xiong S."/>
            <person name="Wang X."/>
            <person name="Wei L."/>
            <person name="Li C."/>
            <person name="Ma Q."/>
            <person name="Ju M."/>
            <person name="Zhao R."/>
            <person name="Li G."/>
            <person name="Mu C."/>
            <person name="Tian Q."/>
            <person name="Mei H."/>
            <person name="Zhang T."/>
            <person name="Gao T."/>
            <person name="Zhang H."/>
        </authorList>
    </citation>
    <scope>NUCLEOTIDE SEQUENCE</scope>
    <source>
        <strain evidence="23">K16</strain>
    </source>
</reference>
<dbReference type="InterPro" id="IPR015222">
    <property type="entry name" value="Tam41"/>
</dbReference>
<evidence type="ECO:0000256" key="1">
    <source>
        <dbReference type="ARBA" id="ARBA00001946"/>
    </source>
</evidence>
<organism evidence="23 24">
    <name type="scientific">Sesamum angolense</name>
    <dbReference type="NCBI Taxonomy" id="2727404"/>
    <lineage>
        <taxon>Eukaryota</taxon>
        <taxon>Viridiplantae</taxon>
        <taxon>Streptophyta</taxon>
        <taxon>Embryophyta</taxon>
        <taxon>Tracheophyta</taxon>
        <taxon>Spermatophyta</taxon>
        <taxon>Magnoliopsida</taxon>
        <taxon>eudicotyledons</taxon>
        <taxon>Gunneridae</taxon>
        <taxon>Pentapetalae</taxon>
        <taxon>asterids</taxon>
        <taxon>lamiids</taxon>
        <taxon>Lamiales</taxon>
        <taxon>Pedaliaceae</taxon>
        <taxon>Sesamum</taxon>
    </lineage>
</organism>
<gene>
    <name evidence="23" type="ORF">Sango_1431900</name>
</gene>
<dbReference type="Pfam" id="PF13520">
    <property type="entry name" value="AA_permease_2"/>
    <property type="match status" value="1"/>
</dbReference>
<evidence type="ECO:0000313" key="23">
    <source>
        <dbReference type="EMBL" id="KAK4399564.1"/>
    </source>
</evidence>
<keyword evidence="16" id="KW-0443">Lipid metabolism</keyword>
<dbReference type="GO" id="GO:0032049">
    <property type="term" value="P:cardiolipin biosynthetic process"/>
    <property type="evidence" value="ECO:0007669"/>
    <property type="project" value="InterPro"/>
</dbReference>
<comment type="pathway">
    <text evidence="5">Lipid metabolism.</text>
</comment>
<feature type="transmembrane region" description="Helical" evidence="22">
    <location>
        <begin position="387"/>
        <end position="409"/>
    </location>
</feature>
<name>A0AAE1WTV8_9LAMI</name>
<sequence>MPSPDDVPIGLLQTLPPVEFCCVYGSSLHPNNSHFHTSMIDYILGVPDPQQWHAQNLNLNRHHYASWMVHLGGARLITEVADDIGVGVHFNPYVSHKDRMFKYGVVRMHDLVQDILGWDRFYLSGRLQKPVNVIVDNLEIKKLNSANLKAAASAALLLLPSEFSEEELYAKICSLSYMGDLRMLFAEDKNKVKKIVQGQFKLFQTMYTPILEEFAARDCFRLSSSVDQKVNIIQDCGLSTACSLVSSLPLPLRNQMGIKLGEKKVFDESGRAVRKVVIKSKEEAADCMRKILRQKVMVSSARQAVAGLLTVGVVHGLRYVGSKMHKAWKSWWSNDAKKFVDLPKQSENNMKHCLNWCDLTWFGFGSVICAGIFVLTGQEAHDHAGPAIVLSHIVSGISAMLSVFCYTEFTVEIPVAGESFAYLRVELGDLATFITGNILLESIVGSAAVARSWTSYFTTLLDRHPESLRLRTNLKDGFNLLDPIVVAVLPIASMIVMTIAKQLPT</sequence>
<evidence type="ECO:0000256" key="13">
    <source>
        <dbReference type="ARBA" id="ARBA00022792"/>
    </source>
</evidence>
<proteinExistence type="inferred from homology"/>
<evidence type="ECO:0000256" key="6">
    <source>
        <dbReference type="ARBA" id="ARBA00005458"/>
    </source>
</evidence>
<feature type="transmembrane region" description="Helical" evidence="22">
    <location>
        <begin position="304"/>
        <end position="321"/>
    </location>
</feature>
<keyword evidence="24" id="KW-1185">Reference proteome</keyword>
<evidence type="ECO:0000256" key="18">
    <source>
        <dbReference type="ARBA" id="ARBA00023136"/>
    </source>
</evidence>
<dbReference type="Pfam" id="PF09139">
    <property type="entry name" value="Tam41_Mmp37"/>
    <property type="match status" value="1"/>
</dbReference>
<evidence type="ECO:0000256" key="4">
    <source>
        <dbReference type="ARBA" id="ARBA00005119"/>
    </source>
</evidence>
<evidence type="ECO:0000256" key="15">
    <source>
        <dbReference type="ARBA" id="ARBA00022989"/>
    </source>
</evidence>
<comment type="caution">
    <text evidence="23">The sequence shown here is derived from an EMBL/GenBank/DDBJ whole genome shotgun (WGS) entry which is preliminary data.</text>
</comment>
<comment type="cofactor">
    <cofactor evidence="1">
        <name>Mg(2+)</name>
        <dbReference type="ChEBI" id="CHEBI:18420"/>
    </cofactor>
</comment>
<evidence type="ECO:0000256" key="2">
    <source>
        <dbReference type="ARBA" id="ARBA00004141"/>
    </source>
</evidence>
<evidence type="ECO:0000256" key="14">
    <source>
        <dbReference type="ARBA" id="ARBA00022842"/>
    </source>
</evidence>
<evidence type="ECO:0000256" key="12">
    <source>
        <dbReference type="ARBA" id="ARBA00022695"/>
    </source>
</evidence>
<dbReference type="PANTHER" id="PTHR13619:SF0">
    <property type="entry name" value="PHOSPHATIDATE CYTIDYLYLTRANSFERASE, MITOCHONDRIAL"/>
    <property type="match status" value="1"/>
</dbReference>
<keyword evidence="20" id="KW-1208">Phospholipid metabolism</keyword>
<evidence type="ECO:0000256" key="16">
    <source>
        <dbReference type="ARBA" id="ARBA00023098"/>
    </source>
</evidence>
<keyword evidence="19" id="KW-0594">Phospholipid biosynthesis</keyword>
<feature type="transmembrane region" description="Helical" evidence="22">
    <location>
        <begin position="480"/>
        <end position="500"/>
    </location>
</feature>
<evidence type="ECO:0000256" key="8">
    <source>
        <dbReference type="ARBA" id="ARBA00018337"/>
    </source>
</evidence>
<dbReference type="EC" id="2.7.7.41" evidence="7"/>
<keyword evidence="9" id="KW-0444">Lipid biosynthesis</keyword>
<evidence type="ECO:0000256" key="7">
    <source>
        <dbReference type="ARBA" id="ARBA00012487"/>
    </source>
</evidence>
<reference evidence="23" key="1">
    <citation type="submission" date="2020-06" db="EMBL/GenBank/DDBJ databases">
        <authorList>
            <person name="Li T."/>
            <person name="Hu X."/>
            <person name="Zhang T."/>
            <person name="Song X."/>
            <person name="Zhang H."/>
            <person name="Dai N."/>
            <person name="Sheng W."/>
            <person name="Hou X."/>
            <person name="Wei L."/>
        </authorList>
    </citation>
    <scope>NUCLEOTIDE SEQUENCE</scope>
    <source>
        <strain evidence="23">K16</strain>
        <tissue evidence="23">Leaf</tissue>
    </source>
</reference>
<evidence type="ECO:0000256" key="20">
    <source>
        <dbReference type="ARBA" id="ARBA00023264"/>
    </source>
</evidence>
<keyword evidence="12" id="KW-0548">Nucleotidyltransferase</keyword>
<evidence type="ECO:0000256" key="21">
    <source>
        <dbReference type="ARBA" id="ARBA00029893"/>
    </source>
</evidence>